<protein>
    <submittedName>
        <fullName evidence="1">Uncharacterized protein</fullName>
    </submittedName>
</protein>
<feature type="non-terminal residue" evidence="1">
    <location>
        <position position="1"/>
    </location>
</feature>
<comment type="caution">
    <text evidence="1">The sequence shown here is derived from an EMBL/GenBank/DDBJ whole genome shotgun (WGS) entry which is preliminary data.</text>
</comment>
<evidence type="ECO:0000313" key="2">
    <source>
        <dbReference type="Proteomes" id="UP001642360"/>
    </source>
</evidence>
<reference evidence="1 2" key="1">
    <citation type="submission" date="2024-02" db="EMBL/GenBank/DDBJ databases">
        <authorList>
            <person name="Vignale AGUSTIN F."/>
            <person name="Sosa J E."/>
            <person name="Modenutti C."/>
        </authorList>
    </citation>
    <scope>NUCLEOTIDE SEQUENCE [LARGE SCALE GENOMIC DNA]</scope>
</reference>
<evidence type="ECO:0000313" key="1">
    <source>
        <dbReference type="EMBL" id="CAK9133818.1"/>
    </source>
</evidence>
<sequence>ASQSAPHANSVPTLVPLISVPTAWVAISVSTSSAPNFCMRALYELPFDKTAKAPILLARDCQGVQPALPTWIIIVAAPLTWLASLSTTHAPARLACMLAAPEASLYICGPPSLAWLARQDWGRHSLDPQHLFLTHSRRVHNRALPQNHSSQLHTILTITFDPKLQMGLIIYQIEALSEPEKIHYLWQ</sequence>
<proteinExistence type="predicted"/>
<dbReference type="Proteomes" id="UP001642360">
    <property type="component" value="Unassembled WGS sequence"/>
</dbReference>
<gene>
    <name evidence="1" type="ORF">ILEXP_LOCUS742</name>
</gene>
<keyword evidence="2" id="KW-1185">Reference proteome</keyword>
<dbReference type="EMBL" id="CAUOFW020000203">
    <property type="protein sequence ID" value="CAK9133818.1"/>
    <property type="molecule type" value="Genomic_DNA"/>
</dbReference>
<organism evidence="1 2">
    <name type="scientific">Ilex paraguariensis</name>
    <name type="common">yerba mate</name>
    <dbReference type="NCBI Taxonomy" id="185542"/>
    <lineage>
        <taxon>Eukaryota</taxon>
        <taxon>Viridiplantae</taxon>
        <taxon>Streptophyta</taxon>
        <taxon>Embryophyta</taxon>
        <taxon>Tracheophyta</taxon>
        <taxon>Spermatophyta</taxon>
        <taxon>Magnoliopsida</taxon>
        <taxon>eudicotyledons</taxon>
        <taxon>Gunneridae</taxon>
        <taxon>Pentapetalae</taxon>
        <taxon>asterids</taxon>
        <taxon>campanulids</taxon>
        <taxon>Aquifoliales</taxon>
        <taxon>Aquifoliaceae</taxon>
        <taxon>Ilex</taxon>
    </lineage>
</organism>
<accession>A0ABC8QMD2</accession>
<name>A0ABC8QMD2_9AQUA</name>
<dbReference type="AlphaFoldDB" id="A0ABC8QMD2"/>